<dbReference type="SUPFAM" id="SSF111331">
    <property type="entry name" value="NAD kinase/diacylglycerol kinase-like"/>
    <property type="match status" value="1"/>
</dbReference>
<keyword evidence="4" id="KW-0418">Kinase</keyword>
<comment type="caution">
    <text evidence="9">The sequence shown here is derived from an EMBL/GenBank/DDBJ whole genome shotgun (WGS) entry which is preliminary data.</text>
</comment>
<comment type="similarity">
    <text evidence="1">Belongs to the NAD kinase family.</text>
</comment>
<proteinExistence type="inferred from homology"/>
<dbReference type="AlphaFoldDB" id="A0A8H7S5F2"/>
<dbReference type="FunFam" id="2.60.200.30:FF:000009">
    <property type="entry name" value="Poly(P)/ATP NAD kinase"/>
    <property type="match status" value="1"/>
</dbReference>
<dbReference type="InterPro" id="IPR016064">
    <property type="entry name" value="NAD/diacylglycerol_kinase_sf"/>
</dbReference>
<feature type="compositionally biased region" description="Low complexity" evidence="8">
    <location>
        <begin position="553"/>
        <end position="566"/>
    </location>
</feature>
<dbReference type="PANTHER" id="PTHR20275:SF0">
    <property type="entry name" value="NAD KINASE"/>
    <property type="match status" value="1"/>
</dbReference>
<dbReference type="GO" id="GO:0019674">
    <property type="term" value="P:NAD+ metabolic process"/>
    <property type="evidence" value="ECO:0007669"/>
    <property type="project" value="InterPro"/>
</dbReference>
<evidence type="ECO:0000256" key="1">
    <source>
        <dbReference type="ARBA" id="ARBA00010995"/>
    </source>
</evidence>
<evidence type="ECO:0000313" key="10">
    <source>
        <dbReference type="Proteomes" id="UP000646827"/>
    </source>
</evidence>
<keyword evidence="6" id="KW-0521">NADP</keyword>
<evidence type="ECO:0000256" key="6">
    <source>
        <dbReference type="ARBA" id="ARBA00022857"/>
    </source>
</evidence>
<gene>
    <name evidence="9" type="ORF">INT45_009371</name>
</gene>
<dbReference type="Gene3D" id="3.40.50.10330">
    <property type="entry name" value="Probable inorganic polyphosphate/atp-NAD kinase, domain 1"/>
    <property type="match status" value="1"/>
</dbReference>
<sequence length="661" mass="73460">MSNETELQQRSNALTNLSRCDNSVSQQRQQQKQPQQDCRPPPPTNTISTTTTTTTTTSSGAQTPQRLSDTAGVVREVSKKIGRTRIKWDNPKSVMILTKPGDLSLIGMTRELALWLIKTPRYGQPSGLTVYVDEKIKNARGFRYRKIIQRYPEYQDKLRFWNPELCALQPKLFDFIVTLGGDGTVLFTSWLFQAYVPPVIPFHLGSLGFLTPFDFEDYDKYLSHAMQHGVRINLRGRITCTVYRRVPHPDCKTPEEAKTIQLRNVKRNPVTGKITVGGWCKGSKKNRRKKFGEVDGEDIEEEEEASNNGGSGEVDWGDEQDDLTEHRQIPCFTTVPVEKYQVINDLVVDRGPSPYVSLLELFGDDKHLTTVQADGLAISTPTGSTAYSLSAGGSLTHPAIHALLITPICPHTLSFRPTLVPDSMELRICVPYNSRNTAWASFDGRGRVELKQGDHIKVTASKYPFPTVCKEDQATDWFNSLSNCLHWNRRQRQKSFAVVESNNRSGKRSASSTPGRSNSSVSRRPSGTGMSSRSMMMTNITSSSGGGSGANGGSPTSPTSSSTSSSRKYKQSPSSDALHDEVFGMFCDDDEYEYDQSKVDGVDVDTSSMSSCSLDNFSDESDSEDDNSTDNEFIGWADDEILKGRYNASLAKELERLSTKD</sequence>
<dbReference type="GO" id="GO:0005524">
    <property type="term" value="F:ATP binding"/>
    <property type="evidence" value="ECO:0007669"/>
    <property type="project" value="UniProtKB-KW"/>
</dbReference>
<accession>A0A8H7S5F2</accession>
<evidence type="ECO:0000256" key="4">
    <source>
        <dbReference type="ARBA" id="ARBA00022777"/>
    </source>
</evidence>
<evidence type="ECO:0000256" key="7">
    <source>
        <dbReference type="ARBA" id="ARBA00023027"/>
    </source>
</evidence>
<dbReference type="InterPro" id="IPR017437">
    <property type="entry name" value="ATP-NAD_kinase_PpnK-typ_C"/>
</dbReference>
<organism evidence="9 10">
    <name type="scientific">Circinella minor</name>
    <dbReference type="NCBI Taxonomy" id="1195481"/>
    <lineage>
        <taxon>Eukaryota</taxon>
        <taxon>Fungi</taxon>
        <taxon>Fungi incertae sedis</taxon>
        <taxon>Mucoromycota</taxon>
        <taxon>Mucoromycotina</taxon>
        <taxon>Mucoromycetes</taxon>
        <taxon>Mucorales</taxon>
        <taxon>Lichtheimiaceae</taxon>
        <taxon>Circinella</taxon>
    </lineage>
</organism>
<keyword evidence="2" id="KW-0808">Transferase</keyword>
<protein>
    <recommendedName>
        <fullName evidence="11">NAD+ kinase</fullName>
    </recommendedName>
</protein>
<evidence type="ECO:0000256" key="8">
    <source>
        <dbReference type="SAM" id="MobiDB-lite"/>
    </source>
</evidence>
<feature type="region of interest" description="Disordered" evidence="8">
    <location>
        <begin position="496"/>
        <end position="576"/>
    </location>
</feature>
<dbReference type="PANTHER" id="PTHR20275">
    <property type="entry name" value="NAD KINASE"/>
    <property type="match status" value="1"/>
</dbReference>
<keyword evidence="10" id="KW-1185">Reference proteome</keyword>
<dbReference type="OrthoDB" id="24581at2759"/>
<keyword evidence="5" id="KW-0067">ATP-binding</keyword>
<dbReference type="Pfam" id="PF20143">
    <property type="entry name" value="NAD_kinase_C"/>
    <property type="match status" value="1"/>
</dbReference>
<feature type="compositionally biased region" description="Low complexity" evidence="8">
    <location>
        <begin position="45"/>
        <end position="59"/>
    </location>
</feature>
<keyword evidence="3" id="KW-0547">Nucleotide-binding</keyword>
<feature type="region of interest" description="Disordered" evidence="8">
    <location>
        <begin position="602"/>
        <end position="633"/>
    </location>
</feature>
<evidence type="ECO:0000256" key="2">
    <source>
        <dbReference type="ARBA" id="ARBA00022679"/>
    </source>
</evidence>
<feature type="compositionally biased region" description="Low complexity" evidence="8">
    <location>
        <begin position="522"/>
        <end position="543"/>
    </location>
</feature>
<name>A0A8H7S5F2_9FUNG</name>
<feature type="compositionally biased region" description="Acidic residues" evidence="8">
    <location>
        <begin position="617"/>
        <end position="629"/>
    </location>
</feature>
<evidence type="ECO:0000256" key="3">
    <source>
        <dbReference type="ARBA" id="ARBA00022741"/>
    </source>
</evidence>
<dbReference type="Proteomes" id="UP000646827">
    <property type="component" value="Unassembled WGS sequence"/>
</dbReference>
<feature type="compositionally biased region" description="Acidic residues" evidence="8">
    <location>
        <begin position="294"/>
        <end position="305"/>
    </location>
</feature>
<feature type="compositionally biased region" description="Polar residues" evidence="8">
    <location>
        <begin position="500"/>
        <end position="521"/>
    </location>
</feature>
<evidence type="ECO:0000313" key="9">
    <source>
        <dbReference type="EMBL" id="KAG2223919.1"/>
    </source>
</evidence>
<dbReference type="EMBL" id="JAEPRB010000052">
    <property type="protein sequence ID" value="KAG2223919.1"/>
    <property type="molecule type" value="Genomic_DNA"/>
</dbReference>
<evidence type="ECO:0008006" key="11">
    <source>
        <dbReference type="Google" id="ProtNLM"/>
    </source>
</evidence>
<dbReference type="InterPro" id="IPR002504">
    <property type="entry name" value="NADK"/>
</dbReference>
<dbReference type="Pfam" id="PF01513">
    <property type="entry name" value="NAD_kinase"/>
    <property type="match status" value="1"/>
</dbReference>
<feature type="region of interest" description="Disordered" evidence="8">
    <location>
        <begin position="1"/>
        <end position="71"/>
    </location>
</feature>
<dbReference type="GO" id="GO:0006741">
    <property type="term" value="P:NADP+ biosynthetic process"/>
    <property type="evidence" value="ECO:0007669"/>
    <property type="project" value="InterPro"/>
</dbReference>
<reference evidence="9 10" key="1">
    <citation type="submission" date="2020-12" db="EMBL/GenBank/DDBJ databases">
        <title>Metabolic potential, ecology and presence of endohyphal bacteria is reflected in genomic diversity of Mucoromycotina.</title>
        <authorList>
            <person name="Muszewska A."/>
            <person name="Okrasinska A."/>
            <person name="Steczkiewicz K."/>
            <person name="Drgas O."/>
            <person name="Orlowska M."/>
            <person name="Perlinska-Lenart U."/>
            <person name="Aleksandrzak-Piekarczyk T."/>
            <person name="Szatraj K."/>
            <person name="Zielenkiewicz U."/>
            <person name="Pilsyk S."/>
            <person name="Malc E."/>
            <person name="Mieczkowski P."/>
            <person name="Kruszewska J.S."/>
            <person name="Biernat P."/>
            <person name="Pawlowska J."/>
        </authorList>
    </citation>
    <scope>NUCLEOTIDE SEQUENCE [LARGE SCALE GENOMIC DNA]</scope>
    <source>
        <strain evidence="9 10">CBS 142.35</strain>
    </source>
</reference>
<feature type="region of interest" description="Disordered" evidence="8">
    <location>
        <begin position="290"/>
        <end position="318"/>
    </location>
</feature>
<dbReference type="Gene3D" id="2.60.200.30">
    <property type="entry name" value="Probable inorganic polyphosphate/atp-NAD kinase, domain 2"/>
    <property type="match status" value="1"/>
</dbReference>
<feature type="compositionally biased region" description="Low complexity" evidence="8">
    <location>
        <begin position="26"/>
        <end position="38"/>
    </location>
</feature>
<dbReference type="InterPro" id="IPR017438">
    <property type="entry name" value="ATP-NAD_kinase_N"/>
</dbReference>
<dbReference type="HAMAP" id="MF_00361">
    <property type="entry name" value="NAD_kinase"/>
    <property type="match status" value="1"/>
</dbReference>
<feature type="compositionally biased region" description="Polar residues" evidence="8">
    <location>
        <begin position="1"/>
        <end position="25"/>
    </location>
</feature>
<evidence type="ECO:0000256" key="5">
    <source>
        <dbReference type="ARBA" id="ARBA00022840"/>
    </source>
</evidence>
<dbReference type="GO" id="GO:0003951">
    <property type="term" value="F:NAD+ kinase activity"/>
    <property type="evidence" value="ECO:0007669"/>
    <property type="project" value="InterPro"/>
</dbReference>
<keyword evidence="7" id="KW-0520">NAD</keyword>